<proteinExistence type="predicted"/>
<comment type="caution">
    <text evidence="1">The sequence shown here is derived from an EMBL/GenBank/DDBJ whole genome shotgun (WGS) entry which is preliminary data.</text>
</comment>
<protein>
    <submittedName>
        <fullName evidence="1">Cellulosome enzyme, dockerin type I</fullName>
    </submittedName>
</protein>
<gene>
    <name evidence="1" type="ORF">EVA_13502</name>
</gene>
<evidence type="ECO:0000313" key="1">
    <source>
        <dbReference type="EMBL" id="EJW98388.1"/>
    </source>
</evidence>
<dbReference type="InterPro" id="IPR053139">
    <property type="entry name" value="Surface_bspA-like"/>
</dbReference>
<dbReference type="PANTHER" id="PTHR45661">
    <property type="entry name" value="SURFACE ANTIGEN"/>
    <property type="match status" value="1"/>
</dbReference>
<dbReference type="InterPro" id="IPR032675">
    <property type="entry name" value="LRR_dom_sf"/>
</dbReference>
<name>J9FV50_9ZZZZ</name>
<dbReference type="Gene3D" id="3.80.10.10">
    <property type="entry name" value="Ribonuclease Inhibitor"/>
    <property type="match status" value="1"/>
</dbReference>
<organism evidence="1">
    <name type="scientific">gut metagenome</name>
    <dbReference type="NCBI Taxonomy" id="749906"/>
    <lineage>
        <taxon>unclassified sequences</taxon>
        <taxon>metagenomes</taxon>
        <taxon>organismal metagenomes</taxon>
    </lineage>
</organism>
<dbReference type="AlphaFoldDB" id="J9FV50"/>
<dbReference type="EMBL" id="AMCI01004289">
    <property type="protein sequence ID" value="EJW98388.1"/>
    <property type="molecule type" value="Genomic_DNA"/>
</dbReference>
<sequence>MVQDRGAVYELVEEKATINSLQYRYTINGAVQYVFYGLSRKKLYGEGEVVKFLEGYSVDKDDRVGQFPLAEGTRDFTLSFDGLSPSTIYYLYVLGAPNKDVTYGNYQEKVVSTAAFESKHDLVMTVSANPANQFTVILPFGNVVQGTINWGDGSSELVASGIEMIKHQYRVSKATNYTVRFSGIVESLSPEAYAPLSHMQNTLVAITQWGVTGLKHIDLGGFTSLSSIAPDTEGGFASVEHFGVDPYGGSFSDTNIERIPADFFKYAVRATSFDNTFSGCKKLKSIPKDLFKYTTNATSFSYTFAQCGQLQSIPSGLFDHTAQATSFRFAFAGCEQIKQLPAGLFAHTPQVRNFRGTFKGCKALQTVPADLFANCKYASWFGQDRWTDIEGGYQGGVFEGCSSLQTLPENLFAACTSAEDMSYAFKGCTALKVIPAGIFRHNNNLARIQGIFEGCTGLQSIPHALFDHNRGLTNVQSAFEECRNVTGESPYTTIEVNGKPVKAHLYERRLYPSEFTKLQYYASCFFGCKNLTDYNQMVWDDKTR</sequence>
<accession>J9FV50</accession>
<reference evidence="1" key="1">
    <citation type="journal article" date="2012" name="PLoS ONE">
        <title>Gene sets for utilization of primary and secondary nutrition supplies in the distal gut of endangered iberian lynx.</title>
        <authorList>
            <person name="Alcaide M."/>
            <person name="Messina E."/>
            <person name="Richter M."/>
            <person name="Bargiela R."/>
            <person name="Peplies J."/>
            <person name="Huws S.A."/>
            <person name="Newbold C.J."/>
            <person name="Golyshin P.N."/>
            <person name="Simon M.A."/>
            <person name="Lopez G."/>
            <person name="Yakimov M.M."/>
            <person name="Ferrer M."/>
        </authorList>
    </citation>
    <scope>NUCLEOTIDE SEQUENCE</scope>
</reference>
<dbReference type="PANTHER" id="PTHR45661:SF3">
    <property type="entry name" value="IG-LIKE DOMAIN-CONTAINING PROTEIN"/>
    <property type="match status" value="1"/>
</dbReference>